<dbReference type="Gene3D" id="3.80.10.10">
    <property type="entry name" value="Ribonuclease Inhibitor"/>
    <property type="match status" value="3"/>
</dbReference>
<evidence type="ECO:0000256" key="2">
    <source>
        <dbReference type="ARBA" id="ARBA00022729"/>
    </source>
</evidence>
<keyword evidence="2" id="KW-0732">Signal</keyword>
<name>A0A3R7Q3I4_PENVA</name>
<dbReference type="SMART" id="SM00369">
    <property type="entry name" value="LRR_TYP"/>
    <property type="match status" value="8"/>
</dbReference>
<comment type="caution">
    <text evidence="6">The sequence shown here is derived from an EMBL/GenBank/DDBJ whole genome shotgun (WGS) entry which is preliminary data.</text>
</comment>
<gene>
    <name evidence="6" type="ORF">C7M84_021314</name>
</gene>
<dbReference type="PANTHER" id="PTHR24369">
    <property type="entry name" value="ANTIGEN BSP, PUTATIVE-RELATED"/>
    <property type="match status" value="1"/>
</dbReference>
<dbReference type="PROSITE" id="PS51450">
    <property type="entry name" value="LRR"/>
    <property type="match status" value="4"/>
</dbReference>
<evidence type="ECO:0000259" key="5">
    <source>
        <dbReference type="SMART" id="SM00082"/>
    </source>
</evidence>
<dbReference type="STRING" id="6689.A0A3R7Q3I4"/>
<dbReference type="SMART" id="SM00082">
    <property type="entry name" value="LRRCT"/>
    <property type="match status" value="1"/>
</dbReference>
<feature type="compositionally biased region" description="Low complexity" evidence="4">
    <location>
        <begin position="243"/>
        <end position="252"/>
    </location>
</feature>
<dbReference type="InterPro" id="IPR003591">
    <property type="entry name" value="Leu-rich_rpt_typical-subtyp"/>
</dbReference>
<keyword evidence="1" id="KW-0433">Leucine-rich repeat</keyword>
<dbReference type="InterPro" id="IPR000483">
    <property type="entry name" value="Cys-rich_flank_reg_C"/>
</dbReference>
<evidence type="ECO:0000313" key="6">
    <source>
        <dbReference type="EMBL" id="ROT85113.1"/>
    </source>
</evidence>
<keyword evidence="3" id="KW-0677">Repeat</keyword>
<dbReference type="AlphaFoldDB" id="A0A3R7Q3I4"/>
<feature type="domain" description="LRRCT" evidence="5">
    <location>
        <begin position="563"/>
        <end position="640"/>
    </location>
</feature>
<accession>A0A3R7Q3I4</accession>
<evidence type="ECO:0000256" key="1">
    <source>
        <dbReference type="ARBA" id="ARBA00022614"/>
    </source>
</evidence>
<protein>
    <submittedName>
        <fullName evidence="6">Putative leucine-rich repeats and immunoglobulin-like domains protein 2</fullName>
    </submittedName>
</protein>
<dbReference type="InterPro" id="IPR001611">
    <property type="entry name" value="Leu-rich_rpt"/>
</dbReference>
<dbReference type="PANTHER" id="PTHR24369:SF157">
    <property type="entry name" value="LRRCT DOMAIN-CONTAINING PROTEIN"/>
    <property type="match status" value="1"/>
</dbReference>
<dbReference type="SUPFAM" id="SSF52058">
    <property type="entry name" value="L domain-like"/>
    <property type="match status" value="1"/>
</dbReference>
<feature type="region of interest" description="Disordered" evidence="4">
    <location>
        <begin position="643"/>
        <end position="669"/>
    </location>
</feature>
<dbReference type="InterPro" id="IPR032675">
    <property type="entry name" value="LRR_dom_sf"/>
</dbReference>
<evidence type="ECO:0000256" key="3">
    <source>
        <dbReference type="ARBA" id="ARBA00022737"/>
    </source>
</evidence>
<feature type="region of interest" description="Disordered" evidence="4">
    <location>
        <begin position="235"/>
        <end position="254"/>
    </location>
</feature>
<dbReference type="GO" id="GO:0005886">
    <property type="term" value="C:plasma membrane"/>
    <property type="evidence" value="ECO:0007669"/>
    <property type="project" value="TreeGrafter"/>
</dbReference>
<evidence type="ECO:0000256" key="4">
    <source>
        <dbReference type="SAM" id="MobiDB-lite"/>
    </source>
</evidence>
<proteinExistence type="predicted"/>
<organism evidence="6 7">
    <name type="scientific">Penaeus vannamei</name>
    <name type="common">Whiteleg shrimp</name>
    <name type="synonym">Litopenaeus vannamei</name>
    <dbReference type="NCBI Taxonomy" id="6689"/>
    <lineage>
        <taxon>Eukaryota</taxon>
        <taxon>Metazoa</taxon>
        <taxon>Ecdysozoa</taxon>
        <taxon>Arthropoda</taxon>
        <taxon>Crustacea</taxon>
        <taxon>Multicrustacea</taxon>
        <taxon>Malacostraca</taxon>
        <taxon>Eumalacostraca</taxon>
        <taxon>Eucarida</taxon>
        <taxon>Decapoda</taxon>
        <taxon>Dendrobranchiata</taxon>
        <taxon>Penaeoidea</taxon>
        <taxon>Penaeidae</taxon>
        <taxon>Penaeus</taxon>
    </lineage>
</organism>
<keyword evidence="7" id="KW-1185">Reference proteome</keyword>
<feature type="compositionally biased region" description="Basic residues" evidence="4">
    <location>
        <begin position="648"/>
        <end position="660"/>
    </location>
</feature>
<reference evidence="6 7" key="2">
    <citation type="submission" date="2019-01" db="EMBL/GenBank/DDBJ databases">
        <title>The decoding of complex shrimp genome reveals the adaptation for benthos swimmer, frequently molting mechanism and breeding impact on genome.</title>
        <authorList>
            <person name="Sun Y."/>
            <person name="Gao Y."/>
            <person name="Yu Y."/>
        </authorList>
    </citation>
    <scope>NUCLEOTIDE SEQUENCE [LARGE SCALE GENOMIC DNA]</scope>
    <source>
        <tissue evidence="6">Muscle</tissue>
    </source>
</reference>
<evidence type="ECO:0000313" key="7">
    <source>
        <dbReference type="Proteomes" id="UP000283509"/>
    </source>
</evidence>
<dbReference type="OrthoDB" id="2020019at2759"/>
<reference evidence="6 7" key="1">
    <citation type="submission" date="2018-04" db="EMBL/GenBank/DDBJ databases">
        <authorList>
            <person name="Zhang X."/>
            <person name="Yuan J."/>
            <person name="Li F."/>
            <person name="Xiang J."/>
        </authorList>
    </citation>
    <scope>NUCLEOTIDE SEQUENCE [LARGE SCALE GENOMIC DNA]</scope>
    <source>
        <tissue evidence="6">Muscle</tissue>
    </source>
</reference>
<dbReference type="InterPro" id="IPR050541">
    <property type="entry name" value="LRR_TM_domain-containing"/>
</dbReference>
<dbReference type="Pfam" id="PF13855">
    <property type="entry name" value="LRR_8"/>
    <property type="match status" value="2"/>
</dbReference>
<dbReference type="EMBL" id="QCYY01000446">
    <property type="protein sequence ID" value="ROT85113.1"/>
    <property type="molecule type" value="Genomic_DNA"/>
</dbReference>
<dbReference type="Proteomes" id="UP000283509">
    <property type="component" value="Unassembled WGS sequence"/>
</dbReference>
<sequence length="669" mass="74628">MSMAASSPTEEPRACPRDCVCEDAPMRAASFVLTWMTSWGEDDLPEVHPNEAVEVADGVKSTTAADAGVNVDAVGLHATCALMADTNLTLLLQELPSRTMVLSVLQAAGSNLVVLEAEHLSSLSNLRALHLQGYAVRRARQVSGYMSNRVLEMVNHKKKAARIEEDQQNLTLAMSEDALMSLNQLQLLDLQFVRLVAAMEGGRPRRQTRPLATSTLLDVPLPDFLSMTDQVPDLNLPPELKASSPVSSSPPESGEEILFVPLDGGEESIVPYEVFKAESEAVLAPFAAQSELKYLRVAHAKLDRVGPELLTGLSNLHTLTLEHNHIKILPPAMFTPTPKLRHLSLAHNNILALEGESLAGLDNLLTLDLDSNKLDRLGPASFPGLPSIATIRMIDNPLTHIFPFTFSNVNGTEQLFIGSRDVSAELHTDTFRELDSLTTLVIENTTLLSLSRAMLEGMPTLKDLTIHGHVTYIDFDAFTATPNLETLTLSHCHLKKLSLDAFFGLKNLQYLDLSHNGLDEISPGTFDHLSSLRELYLHHNNLTTLPLGIFVPTPVKLIQLHENPWHCTCDLMQLRPVLTNKVRRRHNMVCRWNEKLGTVCTNERPVRLRYDNRVAPLCNTPSQFRHNDIFQVTHKRLKCPKHFERSPRNRRSRDARRHVRPTVDRRRIS</sequence>